<reference evidence="2" key="1">
    <citation type="journal article" date="2023" name="Mol. Phylogenet. Evol.">
        <title>Genome-scale phylogeny and comparative genomics of the fungal order Sordariales.</title>
        <authorList>
            <person name="Hensen N."/>
            <person name="Bonometti L."/>
            <person name="Westerberg I."/>
            <person name="Brannstrom I.O."/>
            <person name="Guillou S."/>
            <person name="Cros-Aarteil S."/>
            <person name="Calhoun S."/>
            <person name="Haridas S."/>
            <person name="Kuo A."/>
            <person name="Mondo S."/>
            <person name="Pangilinan J."/>
            <person name="Riley R."/>
            <person name="LaButti K."/>
            <person name="Andreopoulos B."/>
            <person name="Lipzen A."/>
            <person name="Chen C."/>
            <person name="Yan M."/>
            <person name="Daum C."/>
            <person name="Ng V."/>
            <person name="Clum A."/>
            <person name="Steindorff A."/>
            <person name="Ohm R.A."/>
            <person name="Martin F."/>
            <person name="Silar P."/>
            <person name="Natvig D.O."/>
            <person name="Lalanne C."/>
            <person name="Gautier V."/>
            <person name="Ament-Velasquez S.L."/>
            <person name="Kruys A."/>
            <person name="Hutchinson M.I."/>
            <person name="Powell A.J."/>
            <person name="Barry K."/>
            <person name="Miller A.N."/>
            <person name="Grigoriev I.V."/>
            <person name="Debuchy R."/>
            <person name="Gladieux P."/>
            <person name="Hiltunen Thoren M."/>
            <person name="Johannesson H."/>
        </authorList>
    </citation>
    <scope>NUCLEOTIDE SEQUENCE</scope>
    <source>
        <strain evidence="2">CBS 232.78</strain>
    </source>
</reference>
<accession>A0AAE0NPC6</accession>
<reference evidence="2" key="2">
    <citation type="submission" date="2023-06" db="EMBL/GenBank/DDBJ databases">
        <authorList>
            <consortium name="Lawrence Berkeley National Laboratory"/>
            <person name="Haridas S."/>
            <person name="Hensen N."/>
            <person name="Bonometti L."/>
            <person name="Westerberg I."/>
            <person name="Brannstrom I.O."/>
            <person name="Guillou S."/>
            <person name="Cros-Aarteil S."/>
            <person name="Calhoun S."/>
            <person name="Kuo A."/>
            <person name="Mondo S."/>
            <person name="Pangilinan J."/>
            <person name="Riley R."/>
            <person name="LaButti K."/>
            <person name="Andreopoulos B."/>
            <person name="Lipzen A."/>
            <person name="Chen C."/>
            <person name="Yanf M."/>
            <person name="Daum C."/>
            <person name="Ng V."/>
            <person name="Clum A."/>
            <person name="Steindorff A."/>
            <person name="Ohm R."/>
            <person name="Martin F."/>
            <person name="Silar P."/>
            <person name="Natvig D."/>
            <person name="Lalanne C."/>
            <person name="Gautier V."/>
            <person name="Ament-velasquez S.L."/>
            <person name="Kruys A."/>
            <person name="Hutchinson M.I."/>
            <person name="Powell A.J."/>
            <person name="Barry K."/>
            <person name="Miller A.N."/>
            <person name="Grigoriev I.V."/>
            <person name="Debuchy R."/>
            <person name="Gladieux P."/>
            <person name="Thoren M.H."/>
            <person name="Johannesson H."/>
        </authorList>
    </citation>
    <scope>NUCLEOTIDE SEQUENCE</scope>
    <source>
        <strain evidence="2">CBS 232.78</strain>
    </source>
</reference>
<dbReference type="AlphaFoldDB" id="A0AAE0NPC6"/>
<feature type="transmembrane region" description="Helical" evidence="1">
    <location>
        <begin position="382"/>
        <end position="404"/>
    </location>
</feature>
<keyword evidence="3" id="KW-1185">Reference proteome</keyword>
<dbReference type="Proteomes" id="UP001285441">
    <property type="component" value="Unassembled WGS sequence"/>
</dbReference>
<keyword evidence="1" id="KW-0472">Membrane</keyword>
<evidence type="ECO:0000313" key="3">
    <source>
        <dbReference type="Proteomes" id="UP001285441"/>
    </source>
</evidence>
<comment type="caution">
    <text evidence="2">The sequence shown here is derived from an EMBL/GenBank/DDBJ whole genome shotgun (WGS) entry which is preliminary data.</text>
</comment>
<keyword evidence="1" id="KW-0812">Transmembrane</keyword>
<organism evidence="2 3">
    <name type="scientific">Podospora didyma</name>
    <dbReference type="NCBI Taxonomy" id="330526"/>
    <lineage>
        <taxon>Eukaryota</taxon>
        <taxon>Fungi</taxon>
        <taxon>Dikarya</taxon>
        <taxon>Ascomycota</taxon>
        <taxon>Pezizomycotina</taxon>
        <taxon>Sordariomycetes</taxon>
        <taxon>Sordariomycetidae</taxon>
        <taxon>Sordariales</taxon>
        <taxon>Podosporaceae</taxon>
        <taxon>Podospora</taxon>
    </lineage>
</organism>
<evidence type="ECO:0000256" key="1">
    <source>
        <dbReference type="SAM" id="Phobius"/>
    </source>
</evidence>
<evidence type="ECO:0000313" key="2">
    <source>
        <dbReference type="EMBL" id="KAK3385263.1"/>
    </source>
</evidence>
<proteinExistence type="predicted"/>
<feature type="transmembrane region" description="Helical" evidence="1">
    <location>
        <begin position="200"/>
        <end position="224"/>
    </location>
</feature>
<name>A0AAE0NPC6_9PEZI</name>
<feature type="transmembrane region" description="Helical" evidence="1">
    <location>
        <begin position="336"/>
        <end position="355"/>
    </location>
</feature>
<sequence length="418" mass="45856">MAPIQSQFVQATTTVGSHGPVSGDDEVAWNEALFSIASIMLAVLLQDAGAVCDLPGSLSVPLRSSPLVCLVDTVFSLIKPIWLMFHGHSLPDAARRTWKDRHRLLPPAQRSTDSTKWPWWCTLAIRILGCTPLAIKLYTSENLPGTQLTAAVFLASFVVTELLRALATAAAHRERSPLKQMEDHWPEASFKRLQTPATRLAIGLQVLICLACISTALPAEWFFYPDRRSAALMTPLSQLFLFGIYFVCRVLPGDNVWGLIKESGYYEGRLLPVADFLDTITTRTLSDIADLKNDDETAVAREYLSAAFLTLLPAAAGVVYVLSLFAPFFGSSAVEFATAAVSFLFVLAAFMALWIPTHMAHRRACLGGSWMSPILLGSAKDLYGVVFIALNLGTLLLFYSAMYIPDGTVKSTWMRFAL</sequence>
<gene>
    <name evidence="2" type="ORF">B0H63DRAFT_180867</name>
</gene>
<feature type="transmembrane region" description="Helical" evidence="1">
    <location>
        <begin position="230"/>
        <end position="251"/>
    </location>
</feature>
<dbReference type="EMBL" id="JAULSW010000004">
    <property type="protein sequence ID" value="KAK3385263.1"/>
    <property type="molecule type" value="Genomic_DNA"/>
</dbReference>
<keyword evidence="1" id="KW-1133">Transmembrane helix</keyword>
<feature type="transmembrane region" description="Helical" evidence="1">
    <location>
        <begin position="306"/>
        <end position="330"/>
    </location>
</feature>
<protein>
    <submittedName>
        <fullName evidence="2">Uncharacterized protein</fullName>
    </submittedName>
</protein>